<dbReference type="AlphaFoldDB" id="A0A8J2VIL6"/>
<evidence type="ECO:0000313" key="2">
    <source>
        <dbReference type="Proteomes" id="UP000625210"/>
    </source>
</evidence>
<organism evidence="1 2">
    <name type="scientific">Marinithermofilum abyssi</name>
    <dbReference type="NCBI Taxonomy" id="1571185"/>
    <lineage>
        <taxon>Bacteria</taxon>
        <taxon>Bacillati</taxon>
        <taxon>Bacillota</taxon>
        <taxon>Bacilli</taxon>
        <taxon>Bacillales</taxon>
        <taxon>Thermoactinomycetaceae</taxon>
        <taxon>Marinithermofilum</taxon>
    </lineage>
</organism>
<accession>A0A8J2VIL6</accession>
<comment type="caution">
    <text evidence="1">The sequence shown here is derived from an EMBL/GenBank/DDBJ whole genome shotgun (WGS) entry which is preliminary data.</text>
</comment>
<dbReference type="Proteomes" id="UP000625210">
    <property type="component" value="Unassembled WGS sequence"/>
</dbReference>
<sequence length="101" mass="11688">MENKIDMLEKLLVGDEGLLISLRFGDGLNKNNLEKVFNILETLAEEWSDEHCIPKKAVDLFVDIYPVMVSACKLYDKKEEMEILNAADKIMDLIRECVRIR</sequence>
<protein>
    <submittedName>
        <fullName evidence="1">Uncharacterized protein</fullName>
    </submittedName>
</protein>
<reference evidence="1" key="2">
    <citation type="submission" date="2020-09" db="EMBL/GenBank/DDBJ databases">
        <authorList>
            <person name="Sun Q."/>
            <person name="Zhou Y."/>
        </authorList>
    </citation>
    <scope>NUCLEOTIDE SEQUENCE</scope>
    <source>
        <strain evidence="1">CGMCC 1.15179</strain>
    </source>
</reference>
<dbReference type="EMBL" id="BMHQ01000008">
    <property type="protein sequence ID" value="GGE21374.1"/>
    <property type="molecule type" value="Genomic_DNA"/>
</dbReference>
<keyword evidence="2" id="KW-1185">Reference proteome</keyword>
<proteinExistence type="predicted"/>
<gene>
    <name evidence="1" type="ORF">GCM10011571_24330</name>
</gene>
<dbReference type="RefSeq" id="WP_188648159.1">
    <property type="nucleotide sequence ID" value="NZ_BMHQ01000008.1"/>
</dbReference>
<reference evidence="1" key="1">
    <citation type="journal article" date="2014" name="Int. J. Syst. Evol. Microbiol.">
        <title>Complete genome sequence of Corynebacterium casei LMG S-19264T (=DSM 44701T), isolated from a smear-ripened cheese.</title>
        <authorList>
            <consortium name="US DOE Joint Genome Institute (JGI-PGF)"/>
            <person name="Walter F."/>
            <person name="Albersmeier A."/>
            <person name="Kalinowski J."/>
            <person name="Ruckert C."/>
        </authorList>
    </citation>
    <scope>NUCLEOTIDE SEQUENCE</scope>
    <source>
        <strain evidence="1">CGMCC 1.15179</strain>
    </source>
</reference>
<name>A0A8J2VIL6_9BACL</name>
<evidence type="ECO:0000313" key="1">
    <source>
        <dbReference type="EMBL" id="GGE21374.1"/>
    </source>
</evidence>